<name>A0A0D2Q5A0_HYPSF</name>
<dbReference type="InterPro" id="IPR051325">
    <property type="entry name" value="Nudix_hydrolase_domain"/>
</dbReference>
<dbReference type="PROSITE" id="PS51462">
    <property type="entry name" value="NUDIX"/>
    <property type="match status" value="1"/>
</dbReference>
<dbReference type="InterPro" id="IPR000086">
    <property type="entry name" value="NUDIX_hydrolase_dom"/>
</dbReference>
<proteinExistence type="predicted"/>
<dbReference type="OMA" id="KIIWWYI"/>
<dbReference type="InterPro" id="IPR015797">
    <property type="entry name" value="NUDIX_hydrolase-like_dom_sf"/>
</dbReference>
<evidence type="ECO:0000256" key="1">
    <source>
        <dbReference type="ARBA" id="ARBA00022801"/>
    </source>
</evidence>
<dbReference type="GO" id="GO:0006754">
    <property type="term" value="P:ATP biosynthetic process"/>
    <property type="evidence" value="ECO:0007669"/>
    <property type="project" value="TreeGrafter"/>
</dbReference>
<dbReference type="Pfam" id="PF00293">
    <property type="entry name" value="NUDIX"/>
    <property type="match status" value="1"/>
</dbReference>
<feature type="domain" description="Nudix hydrolase" evidence="2">
    <location>
        <begin position="55"/>
        <end position="223"/>
    </location>
</feature>
<dbReference type="GO" id="GO:0006167">
    <property type="term" value="P:AMP biosynthetic process"/>
    <property type="evidence" value="ECO:0007669"/>
    <property type="project" value="TreeGrafter"/>
</dbReference>
<dbReference type="Gene3D" id="3.90.79.10">
    <property type="entry name" value="Nucleoside Triphosphate Pyrophosphohydrolase"/>
    <property type="match status" value="1"/>
</dbReference>
<dbReference type="GO" id="GO:0004081">
    <property type="term" value="F:bis(5'-nucleosyl)-tetraphosphatase (asymmetrical) activity"/>
    <property type="evidence" value="ECO:0007669"/>
    <property type="project" value="TreeGrafter"/>
</dbReference>
<sequence length="241" mass="27595">MFRVTVTHNAYRVILICARHLVRRLKPPRRFSFVQHFRTAMAASHYPTTQYLAGNFVLSAGCILFRRIHPPESASRTGASAFEICILHEMTKDEWLLPKGRKDRGETLEQTAVRETYEETSYPCHLWPQRMPTRAPAPGVSNIHRTQIVDDITEPLAVTVRALRQGRTKLIFWYIALAEEGAEKVARSQMENENFESHFVDTETALRRLTFQSDRDIVQQAIDIVIGSNNSEEKADEGSLL</sequence>
<reference evidence="4" key="1">
    <citation type="submission" date="2014-04" db="EMBL/GenBank/DDBJ databases">
        <title>Evolutionary Origins and Diversification of the Mycorrhizal Mutualists.</title>
        <authorList>
            <consortium name="DOE Joint Genome Institute"/>
            <consortium name="Mycorrhizal Genomics Consortium"/>
            <person name="Kohler A."/>
            <person name="Kuo A."/>
            <person name="Nagy L.G."/>
            <person name="Floudas D."/>
            <person name="Copeland A."/>
            <person name="Barry K.W."/>
            <person name="Cichocki N."/>
            <person name="Veneault-Fourrey C."/>
            <person name="LaButti K."/>
            <person name="Lindquist E.A."/>
            <person name="Lipzen A."/>
            <person name="Lundell T."/>
            <person name="Morin E."/>
            <person name="Murat C."/>
            <person name="Riley R."/>
            <person name="Ohm R."/>
            <person name="Sun H."/>
            <person name="Tunlid A."/>
            <person name="Henrissat B."/>
            <person name="Grigoriev I.V."/>
            <person name="Hibbett D.S."/>
            <person name="Martin F."/>
        </authorList>
    </citation>
    <scope>NUCLEOTIDE SEQUENCE [LARGE SCALE GENOMIC DNA]</scope>
    <source>
        <strain evidence="4">FD-334 SS-4</strain>
    </source>
</reference>
<protein>
    <recommendedName>
        <fullName evidence="2">Nudix hydrolase domain-containing protein</fullName>
    </recommendedName>
</protein>
<dbReference type="PANTHER" id="PTHR21340">
    <property type="entry name" value="DIADENOSINE 5,5-P1,P4-TETRAPHOSPHATE PYROPHOSPHOHYDROLASE MUTT"/>
    <property type="match status" value="1"/>
</dbReference>
<accession>A0A0D2Q5A0</accession>
<keyword evidence="4" id="KW-1185">Reference proteome</keyword>
<gene>
    <name evidence="3" type="ORF">HYPSUDRAFT_36416</name>
</gene>
<dbReference type="AlphaFoldDB" id="A0A0D2Q5A0"/>
<dbReference type="Proteomes" id="UP000054270">
    <property type="component" value="Unassembled WGS sequence"/>
</dbReference>
<evidence type="ECO:0000313" key="4">
    <source>
        <dbReference type="Proteomes" id="UP000054270"/>
    </source>
</evidence>
<dbReference type="EMBL" id="KN817527">
    <property type="protein sequence ID" value="KJA26690.1"/>
    <property type="molecule type" value="Genomic_DNA"/>
</dbReference>
<dbReference type="STRING" id="945553.A0A0D2Q5A0"/>
<dbReference type="OrthoDB" id="10259236at2759"/>
<dbReference type="SUPFAM" id="SSF55811">
    <property type="entry name" value="Nudix"/>
    <property type="match status" value="1"/>
</dbReference>
<dbReference type="PANTHER" id="PTHR21340:SF0">
    <property type="entry name" value="BIS(5'-NUCLEOSYL)-TETRAPHOSPHATASE [ASYMMETRICAL]"/>
    <property type="match status" value="1"/>
</dbReference>
<organism evidence="3 4">
    <name type="scientific">Hypholoma sublateritium (strain FD-334 SS-4)</name>
    <dbReference type="NCBI Taxonomy" id="945553"/>
    <lineage>
        <taxon>Eukaryota</taxon>
        <taxon>Fungi</taxon>
        <taxon>Dikarya</taxon>
        <taxon>Basidiomycota</taxon>
        <taxon>Agaricomycotina</taxon>
        <taxon>Agaricomycetes</taxon>
        <taxon>Agaricomycetidae</taxon>
        <taxon>Agaricales</taxon>
        <taxon>Agaricineae</taxon>
        <taxon>Strophariaceae</taxon>
        <taxon>Hypholoma</taxon>
    </lineage>
</organism>
<keyword evidence="1" id="KW-0378">Hydrolase</keyword>
<evidence type="ECO:0000259" key="2">
    <source>
        <dbReference type="PROSITE" id="PS51462"/>
    </source>
</evidence>
<evidence type="ECO:0000313" key="3">
    <source>
        <dbReference type="EMBL" id="KJA26690.1"/>
    </source>
</evidence>